<organism evidence="1 2">
    <name type="scientific">Rhynchophorus ferrugineus</name>
    <name type="common">Red palm weevil</name>
    <name type="synonym">Curculio ferrugineus</name>
    <dbReference type="NCBI Taxonomy" id="354439"/>
    <lineage>
        <taxon>Eukaryota</taxon>
        <taxon>Metazoa</taxon>
        <taxon>Ecdysozoa</taxon>
        <taxon>Arthropoda</taxon>
        <taxon>Hexapoda</taxon>
        <taxon>Insecta</taxon>
        <taxon>Pterygota</taxon>
        <taxon>Neoptera</taxon>
        <taxon>Endopterygota</taxon>
        <taxon>Coleoptera</taxon>
        <taxon>Polyphaga</taxon>
        <taxon>Cucujiformia</taxon>
        <taxon>Curculionidae</taxon>
        <taxon>Dryophthorinae</taxon>
        <taxon>Rhynchophorus</taxon>
    </lineage>
</organism>
<keyword evidence="2" id="KW-1185">Reference proteome</keyword>
<dbReference type="Proteomes" id="UP000625711">
    <property type="component" value="Unassembled WGS sequence"/>
</dbReference>
<dbReference type="OrthoDB" id="6746837at2759"/>
<sequence length="187" mass="21134">MLRSIFSLIQRIIDSDKKYNNTKSKAVIYCFTNPNNTINMDLEIDGKTKKSLKNIQYNGTKPIEKGENSFQIKTDQGNVEGEKLTLSNSIEQVSANKAENTIKDVSAEDIVAHFPKKRIEVHSKEKDQVASLLEQIQKMKTGLERLQEIALQFNCSESFGEDINLLVSNAKNSLHRSGKENNIFPKS</sequence>
<evidence type="ECO:0000313" key="1">
    <source>
        <dbReference type="EMBL" id="KAF7286656.1"/>
    </source>
</evidence>
<protein>
    <submittedName>
        <fullName evidence="1">Uncharacterized protein</fullName>
    </submittedName>
</protein>
<comment type="caution">
    <text evidence="1">The sequence shown here is derived from an EMBL/GenBank/DDBJ whole genome shotgun (WGS) entry which is preliminary data.</text>
</comment>
<accession>A0A834IV40</accession>
<gene>
    <name evidence="1" type="ORF">GWI33_004686</name>
</gene>
<name>A0A834IV40_RHYFE</name>
<reference evidence="1" key="1">
    <citation type="submission" date="2020-08" db="EMBL/GenBank/DDBJ databases">
        <title>Genome sequencing and assembly of the red palm weevil Rhynchophorus ferrugineus.</title>
        <authorList>
            <person name="Dias G.B."/>
            <person name="Bergman C.M."/>
            <person name="Manee M."/>
        </authorList>
    </citation>
    <scope>NUCLEOTIDE SEQUENCE</scope>
    <source>
        <strain evidence="1">AA-2017</strain>
        <tissue evidence="1">Whole larva</tissue>
    </source>
</reference>
<evidence type="ECO:0000313" key="2">
    <source>
        <dbReference type="Proteomes" id="UP000625711"/>
    </source>
</evidence>
<proteinExistence type="predicted"/>
<dbReference type="AlphaFoldDB" id="A0A834IV40"/>
<dbReference type="EMBL" id="JAACXV010000023">
    <property type="protein sequence ID" value="KAF7286656.1"/>
    <property type="molecule type" value="Genomic_DNA"/>
</dbReference>